<dbReference type="Proteomes" id="UP000499080">
    <property type="component" value="Unassembled WGS sequence"/>
</dbReference>
<protein>
    <submittedName>
        <fullName evidence="2">Uncharacterized protein</fullName>
    </submittedName>
</protein>
<feature type="region of interest" description="Disordered" evidence="1">
    <location>
        <begin position="32"/>
        <end position="68"/>
    </location>
</feature>
<evidence type="ECO:0000313" key="3">
    <source>
        <dbReference type="Proteomes" id="UP000499080"/>
    </source>
</evidence>
<reference evidence="2 3" key="1">
    <citation type="journal article" date="2019" name="Sci. Rep.">
        <title>Orb-weaving spider Araneus ventricosus genome elucidates the spidroin gene catalogue.</title>
        <authorList>
            <person name="Kono N."/>
            <person name="Nakamura H."/>
            <person name="Ohtoshi R."/>
            <person name="Moran D.A.P."/>
            <person name="Shinohara A."/>
            <person name="Yoshida Y."/>
            <person name="Fujiwara M."/>
            <person name="Mori M."/>
            <person name="Tomita M."/>
            <person name="Arakawa K."/>
        </authorList>
    </citation>
    <scope>NUCLEOTIDE SEQUENCE [LARGE SCALE GENOMIC DNA]</scope>
</reference>
<keyword evidence="3" id="KW-1185">Reference proteome</keyword>
<organism evidence="2 3">
    <name type="scientific">Araneus ventricosus</name>
    <name type="common">Orbweaver spider</name>
    <name type="synonym">Epeira ventricosa</name>
    <dbReference type="NCBI Taxonomy" id="182803"/>
    <lineage>
        <taxon>Eukaryota</taxon>
        <taxon>Metazoa</taxon>
        <taxon>Ecdysozoa</taxon>
        <taxon>Arthropoda</taxon>
        <taxon>Chelicerata</taxon>
        <taxon>Arachnida</taxon>
        <taxon>Araneae</taxon>
        <taxon>Araneomorphae</taxon>
        <taxon>Entelegynae</taxon>
        <taxon>Araneoidea</taxon>
        <taxon>Araneidae</taxon>
        <taxon>Araneus</taxon>
    </lineage>
</organism>
<sequence>MFQSSDSHEDFQWHSASVGLNMSSGEKCPPVAVAPKFAGGDPKPPMFAQTQRSKSKKNLQKHFTSTRARTNLQTSAQERAAAKRNQKRMYERTFAARTQVPEIERRKCYNSN</sequence>
<proteinExistence type="predicted"/>
<dbReference type="AlphaFoldDB" id="A0A4Y2AXA5"/>
<evidence type="ECO:0000313" key="2">
    <source>
        <dbReference type="EMBL" id="GBL83494.1"/>
    </source>
</evidence>
<comment type="caution">
    <text evidence="2">The sequence shown here is derived from an EMBL/GenBank/DDBJ whole genome shotgun (WGS) entry which is preliminary data.</text>
</comment>
<evidence type="ECO:0000256" key="1">
    <source>
        <dbReference type="SAM" id="MobiDB-lite"/>
    </source>
</evidence>
<dbReference type="EMBL" id="BGPR01000033">
    <property type="protein sequence ID" value="GBL83494.1"/>
    <property type="molecule type" value="Genomic_DNA"/>
</dbReference>
<gene>
    <name evidence="2" type="ORF">AVEN_196347_1</name>
</gene>
<name>A0A4Y2AXA5_ARAVE</name>
<accession>A0A4Y2AXA5</accession>